<dbReference type="EC" id="5.2.1.8" evidence="3"/>
<feature type="repeat" description="TPR" evidence="4">
    <location>
        <begin position="325"/>
        <end position="358"/>
    </location>
</feature>
<keyword evidence="3" id="KW-0413">Isomerase</keyword>
<evidence type="ECO:0000313" key="9">
    <source>
        <dbReference type="Proteomes" id="UP001044222"/>
    </source>
</evidence>
<dbReference type="GO" id="GO:0016020">
    <property type="term" value="C:membrane"/>
    <property type="evidence" value="ECO:0007669"/>
    <property type="project" value="TreeGrafter"/>
</dbReference>
<reference evidence="8" key="1">
    <citation type="submission" date="2021-01" db="EMBL/GenBank/DDBJ databases">
        <title>A chromosome-scale assembly of European eel, Anguilla anguilla.</title>
        <authorList>
            <person name="Henkel C."/>
            <person name="Jong-Raadsen S.A."/>
            <person name="Dufour S."/>
            <person name="Weltzien F.-A."/>
            <person name="Palstra A.P."/>
            <person name="Pelster B."/>
            <person name="Spaink H.P."/>
            <person name="Van Den Thillart G.E."/>
            <person name="Jansen H."/>
            <person name="Zahm M."/>
            <person name="Klopp C."/>
            <person name="Cedric C."/>
            <person name="Louis A."/>
            <person name="Berthelot C."/>
            <person name="Parey E."/>
            <person name="Roest Crollius H."/>
            <person name="Montfort J."/>
            <person name="Robinson-Rechavi M."/>
            <person name="Bucao C."/>
            <person name="Bouchez O."/>
            <person name="Gislard M."/>
            <person name="Lluch J."/>
            <person name="Milhes M."/>
            <person name="Lampietro C."/>
            <person name="Lopez Roques C."/>
            <person name="Donnadieu C."/>
            <person name="Braasch I."/>
            <person name="Desvignes T."/>
            <person name="Postlethwait J."/>
            <person name="Bobe J."/>
            <person name="Guiguen Y."/>
            <person name="Dirks R."/>
        </authorList>
    </citation>
    <scope>NUCLEOTIDE SEQUENCE</scope>
    <source>
        <strain evidence="8">Tag_6206</strain>
        <tissue evidence="8">Liver</tissue>
    </source>
</reference>
<sequence length="463" mass="48995">MLVTGRWAGGGAGRDTGDRPVGGASDTGDSPVDGTVVSEPPLADPPGQGPATDSREEFEMLPSPSDSDDGHIEGPPPLVDAGEREEEERGGVTESVVNPLVAPAEEWLDVLGNGQLMKKVLEAGNGLDSRPQKGQNVRIHLKISLADGTAVAEDPNLSFTLGDGDVIQALDLTVQLMEMNEKALVQTSARYAYGDLGSAAPAVGPEADLALEVRLLEVTDAPDLEVLPPRRGSRWPGGSGRGETSTTSAATTPSPSTPTPSPCSIALQVSEASSTVELTPQEEEELLDVKVKCLNNMAAAQLKLDRPEAALRSCVAVLAHQPDNIKALFRKGKVLALQGEYAEAIGTLRRALKLEPGNKTIHAELSKLVKKHSEQKGMEQAMYKKMLGNPSSGPVQKHGAKSSWVRRMAKGRVALRKGRPALFLEIHLPVGFHLNRRHLKWLFGATAVAIGGVALSVVIAARN</sequence>
<dbReference type="Pfam" id="PF00254">
    <property type="entry name" value="FKBP_C"/>
    <property type="match status" value="1"/>
</dbReference>
<dbReference type="GO" id="GO:0044183">
    <property type="term" value="F:protein folding chaperone"/>
    <property type="evidence" value="ECO:0007669"/>
    <property type="project" value="TreeGrafter"/>
</dbReference>
<dbReference type="PANTHER" id="PTHR46512">
    <property type="entry name" value="PEPTIDYLPROLYL ISOMERASE"/>
    <property type="match status" value="1"/>
</dbReference>
<dbReference type="GO" id="GO:0043066">
    <property type="term" value="P:negative regulation of apoptotic process"/>
    <property type="evidence" value="ECO:0007669"/>
    <property type="project" value="TreeGrafter"/>
</dbReference>
<keyword evidence="6" id="KW-0812">Transmembrane</keyword>
<evidence type="ECO:0000256" key="4">
    <source>
        <dbReference type="PROSITE-ProRule" id="PRU00339"/>
    </source>
</evidence>
<keyword evidence="3" id="KW-0697">Rotamase</keyword>
<dbReference type="InterPro" id="IPR019734">
    <property type="entry name" value="TPR_rpt"/>
</dbReference>
<dbReference type="Proteomes" id="UP001044222">
    <property type="component" value="Unassembled WGS sequence"/>
</dbReference>
<keyword evidence="6" id="KW-1133">Transmembrane helix</keyword>
<dbReference type="SUPFAM" id="SSF48452">
    <property type="entry name" value="TPR-like"/>
    <property type="match status" value="1"/>
</dbReference>
<dbReference type="AlphaFoldDB" id="A0A9D3S1N4"/>
<name>A0A9D3S1N4_ANGAN</name>
<feature type="transmembrane region" description="Helical" evidence="6">
    <location>
        <begin position="441"/>
        <end position="461"/>
    </location>
</feature>
<organism evidence="8 9">
    <name type="scientific">Anguilla anguilla</name>
    <name type="common">European freshwater eel</name>
    <name type="synonym">Muraena anguilla</name>
    <dbReference type="NCBI Taxonomy" id="7936"/>
    <lineage>
        <taxon>Eukaryota</taxon>
        <taxon>Metazoa</taxon>
        <taxon>Chordata</taxon>
        <taxon>Craniata</taxon>
        <taxon>Vertebrata</taxon>
        <taxon>Euteleostomi</taxon>
        <taxon>Actinopterygii</taxon>
        <taxon>Neopterygii</taxon>
        <taxon>Teleostei</taxon>
        <taxon>Anguilliformes</taxon>
        <taxon>Anguillidae</taxon>
        <taxon>Anguilla</taxon>
    </lineage>
</organism>
<dbReference type="PROSITE" id="PS50059">
    <property type="entry name" value="FKBP_PPIASE"/>
    <property type="match status" value="1"/>
</dbReference>
<comment type="catalytic activity">
    <reaction evidence="3">
        <text>[protein]-peptidylproline (omega=180) = [protein]-peptidylproline (omega=0)</text>
        <dbReference type="Rhea" id="RHEA:16237"/>
        <dbReference type="Rhea" id="RHEA-COMP:10747"/>
        <dbReference type="Rhea" id="RHEA-COMP:10748"/>
        <dbReference type="ChEBI" id="CHEBI:83833"/>
        <dbReference type="ChEBI" id="CHEBI:83834"/>
        <dbReference type="EC" id="5.2.1.8"/>
    </reaction>
</comment>
<dbReference type="GO" id="GO:0003755">
    <property type="term" value="F:peptidyl-prolyl cis-trans isomerase activity"/>
    <property type="evidence" value="ECO:0007669"/>
    <property type="project" value="UniProtKB-KW"/>
</dbReference>
<dbReference type="EMBL" id="JAFIRN010000004">
    <property type="protein sequence ID" value="KAG5851323.1"/>
    <property type="molecule type" value="Genomic_DNA"/>
</dbReference>
<keyword evidence="6" id="KW-0472">Membrane</keyword>
<dbReference type="InterPro" id="IPR011990">
    <property type="entry name" value="TPR-like_helical_dom_sf"/>
</dbReference>
<evidence type="ECO:0000256" key="1">
    <source>
        <dbReference type="ARBA" id="ARBA00022737"/>
    </source>
</evidence>
<accession>A0A9D3S1N4</accession>
<dbReference type="Gene3D" id="1.25.40.10">
    <property type="entry name" value="Tetratricopeptide repeat domain"/>
    <property type="match status" value="1"/>
</dbReference>
<evidence type="ECO:0000256" key="5">
    <source>
        <dbReference type="SAM" id="MobiDB-lite"/>
    </source>
</evidence>
<evidence type="ECO:0000256" key="3">
    <source>
        <dbReference type="PROSITE-ProRule" id="PRU00277"/>
    </source>
</evidence>
<keyword evidence="1" id="KW-0677">Repeat</keyword>
<dbReference type="GO" id="GO:0005829">
    <property type="term" value="C:cytosol"/>
    <property type="evidence" value="ECO:0007669"/>
    <property type="project" value="TreeGrafter"/>
</dbReference>
<dbReference type="Gene3D" id="3.10.50.40">
    <property type="match status" value="1"/>
</dbReference>
<feature type="domain" description="PPIase FKBP-type" evidence="7">
    <location>
        <begin position="134"/>
        <end position="219"/>
    </location>
</feature>
<proteinExistence type="predicted"/>
<keyword evidence="2 4" id="KW-0802">TPR repeat</keyword>
<protein>
    <recommendedName>
        <fullName evidence="3">peptidylprolyl isomerase</fullName>
        <ecNumber evidence="3">5.2.1.8</ecNumber>
    </recommendedName>
</protein>
<comment type="caution">
    <text evidence="8">The sequence shown here is derived from an EMBL/GenBank/DDBJ whole genome shotgun (WGS) entry which is preliminary data.</text>
</comment>
<dbReference type="SUPFAM" id="SSF54534">
    <property type="entry name" value="FKBP-like"/>
    <property type="match status" value="1"/>
</dbReference>
<dbReference type="InterPro" id="IPR046357">
    <property type="entry name" value="PPIase_dom_sf"/>
</dbReference>
<dbReference type="InterPro" id="IPR001179">
    <property type="entry name" value="PPIase_FKBP_dom"/>
</dbReference>
<dbReference type="Pfam" id="PF13432">
    <property type="entry name" value="TPR_16"/>
    <property type="match status" value="1"/>
</dbReference>
<evidence type="ECO:0000256" key="2">
    <source>
        <dbReference type="ARBA" id="ARBA00022803"/>
    </source>
</evidence>
<feature type="compositionally biased region" description="Low complexity" evidence="5">
    <location>
        <begin position="242"/>
        <end position="254"/>
    </location>
</feature>
<dbReference type="PANTHER" id="PTHR46512:SF3">
    <property type="entry name" value="PEPTIDYL-PROLYL CIS-TRANS ISOMERASE FKBP8"/>
    <property type="match status" value="1"/>
</dbReference>
<feature type="region of interest" description="Disordered" evidence="5">
    <location>
        <begin position="1"/>
        <end position="95"/>
    </location>
</feature>
<dbReference type="GO" id="GO:0012505">
    <property type="term" value="C:endomembrane system"/>
    <property type="evidence" value="ECO:0007669"/>
    <property type="project" value="TreeGrafter"/>
</dbReference>
<dbReference type="SMART" id="SM00028">
    <property type="entry name" value="TPR"/>
    <property type="match status" value="2"/>
</dbReference>
<feature type="region of interest" description="Disordered" evidence="5">
    <location>
        <begin position="224"/>
        <end position="263"/>
    </location>
</feature>
<dbReference type="PROSITE" id="PS50005">
    <property type="entry name" value="TPR"/>
    <property type="match status" value="1"/>
</dbReference>
<evidence type="ECO:0000256" key="6">
    <source>
        <dbReference type="SAM" id="Phobius"/>
    </source>
</evidence>
<evidence type="ECO:0000313" key="8">
    <source>
        <dbReference type="EMBL" id="KAG5851323.1"/>
    </source>
</evidence>
<dbReference type="PROSITE" id="PS50293">
    <property type="entry name" value="TPR_REGION"/>
    <property type="match status" value="1"/>
</dbReference>
<evidence type="ECO:0000259" key="7">
    <source>
        <dbReference type="PROSITE" id="PS50059"/>
    </source>
</evidence>
<dbReference type="GO" id="GO:0005740">
    <property type="term" value="C:mitochondrial envelope"/>
    <property type="evidence" value="ECO:0007669"/>
    <property type="project" value="TreeGrafter"/>
</dbReference>
<dbReference type="InterPro" id="IPR050754">
    <property type="entry name" value="FKBP4/5/8-like"/>
</dbReference>
<gene>
    <name evidence="8" type="ORF">ANANG_G00091980</name>
</gene>
<keyword evidence="9" id="KW-1185">Reference proteome</keyword>